<protein>
    <submittedName>
        <fullName evidence="3">RNA helicase</fullName>
    </submittedName>
</protein>
<evidence type="ECO:0000313" key="1">
    <source>
        <dbReference type="EMBL" id="VDN18984.1"/>
    </source>
</evidence>
<gene>
    <name evidence="1" type="ORF">GPUH_LOCUS11592</name>
</gene>
<dbReference type="AlphaFoldDB" id="A0A183DSA1"/>
<proteinExistence type="predicted"/>
<reference evidence="1 2" key="2">
    <citation type="submission" date="2018-11" db="EMBL/GenBank/DDBJ databases">
        <authorList>
            <consortium name="Pathogen Informatics"/>
        </authorList>
    </citation>
    <scope>NUCLEOTIDE SEQUENCE [LARGE SCALE GENOMIC DNA]</scope>
</reference>
<sequence>MQNGAPDDCSAAKAMQKKAIILGGDQHTPVLLTEAPVDSGKSWLLKQVIPELLHSLQKAERSLVALVVTATTNAALKHLIAEIQPHLVSGHHKQLWILARSSYEFSPLKDVEFSFLKALQGVAGAA</sequence>
<dbReference type="Proteomes" id="UP000271098">
    <property type="component" value="Unassembled WGS sequence"/>
</dbReference>
<keyword evidence="2" id="KW-1185">Reference proteome</keyword>
<dbReference type="WBParaSite" id="GPUH_0001160601-mRNA-1">
    <property type="protein sequence ID" value="GPUH_0001160601-mRNA-1"/>
    <property type="gene ID" value="GPUH_0001160601"/>
</dbReference>
<reference evidence="3" key="1">
    <citation type="submission" date="2016-06" db="UniProtKB">
        <authorList>
            <consortium name="WormBaseParasite"/>
        </authorList>
    </citation>
    <scope>IDENTIFICATION</scope>
</reference>
<accession>A0A183DSA1</accession>
<name>A0A183DSA1_9BILA</name>
<organism evidence="3">
    <name type="scientific">Gongylonema pulchrum</name>
    <dbReference type="NCBI Taxonomy" id="637853"/>
    <lineage>
        <taxon>Eukaryota</taxon>
        <taxon>Metazoa</taxon>
        <taxon>Ecdysozoa</taxon>
        <taxon>Nematoda</taxon>
        <taxon>Chromadorea</taxon>
        <taxon>Rhabditida</taxon>
        <taxon>Spirurina</taxon>
        <taxon>Spiruromorpha</taxon>
        <taxon>Spiruroidea</taxon>
        <taxon>Gongylonematidae</taxon>
        <taxon>Gongylonema</taxon>
    </lineage>
</organism>
<evidence type="ECO:0000313" key="3">
    <source>
        <dbReference type="WBParaSite" id="GPUH_0001160601-mRNA-1"/>
    </source>
</evidence>
<evidence type="ECO:0000313" key="2">
    <source>
        <dbReference type="Proteomes" id="UP000271098"/>
    </source>
</evidence>
<dbReference type="EMBL" id="UYRT01078656">
    <property type="protein sequence ID" value="VDN18984.1"/>
    <property type="molecule type" value="Genomic_DNA"/>
</dbReference>